<evidence type="ECO:0000313" key="6">
    <source>
        <dbReference type="Proteomes" id="UP000051010"/>
    </source>
</evidence>
<dbReference type="SUPFAM" id="SSF46689">
    <property type="entry name" value="Homeodomain-like"/>
    <property type="match status" value="2"/>
</dbReference>
<accession>A0A0R1YN64</accession>
<dbReference type="PROSITE" id="PS01124">
    <property type="entry name" value="HTH_ARAC_FAMILY_2"/>
    <property type="match status" value="1"/>
</dbReference>
<dbReference type="InterPro" id="IPR009057">
    <property type="entry name" value="Homeodomain-like_sf"/>
</dbReference>
<keyword evidence="3" id="KW-0804">Transcription</keyword>
<gene>
    <name evidence="5" type="ORF">FD47_GL001149</name>
</gene>
<feature type="domain" description="HTH araC/xylS-type" evidence="4">
    <location>
        <begin position="161"/>
        <end position="259"/>
    </location>
</feature>
<dbReference type="Pfam" id="PF12833">
    <property type="entry name" value="HTH_18"/>
    <property type="match status" value="1"/>
</dbReference>
<name>A0A0R1YN64_9LACO</name>
<organism evidence="5 6">
    <name type="scientific">Lentilactobacillus parafarraginis DSM 18390 = JCM 14109</name>
    <dbReference type="NCBI Taxonomy" id="1423786"/>
    <lineage>
        <taxon>Bacteria</taxon>
        <taxon>Bacillati</taxon>
        <taxon>Bacillota</taxon>
        <taxon>Bacilli</taxon>
        <taxon>Lactobacillales</taxon>
        <taxon>Lactobacillaceae</taxon>
        <taxon>Lentilactobacillus</taxon>
    </lineage>
</organism>
<reference evidence="5 6" key="1">
    <citation type="journal article" date="2015" name="Genome Announc.">
        <title>Expanding the biotechnology potential of lactobacilli through comparative genomics of 213 strains and associated genera.</title>
        <authorList>
            <person name="Sun Z."/>
            <person name="Harris H.M."/>
            <person name="McCann A."/>
            <person name="Guo C."/>
            <person name="Argimon S."/>
            <person name="Zhang W."/>
            <person name="Yang X."/>
            <person name="Jeffery I.B."/>
            <person name="Cooney J.C."/>
            <person name="Kagawa T.F."/>
            <person name="Liu W."/>
            <person name="Song Y."/>
            <person name="Salvetti E."/>
            <person name="Wrobel A."/>
            <person name="Rasinkangas P."/>
            <person name="Parkhill J."/>
            <person name="Rea M.C."/>
            <person name="O'Sullivan O."/>
            <person name="Ritari J."/>
            <person name="Douillard F.P."/>
            <person name="Paul Ross R."/>
            <person name="Yang R."/>
            <person name="Briner A.E."/>
            <person name="Felis G.E."/>
            <person name="de Vos W.M."/>
            <person name="Barrangou R."/>
            <person name="Klaenhammer T.R."/>
            <person name="Caufield P.W."/>
            <person name="Cui Y."/>
            <person name="Zhang H."/>
            <person name="O'Toole P.W."/>
        </authorList>
    </citation>
    <scope>NUCLEOTIDE SEQUENCE [LARGE SCALE GENOMIC DNA]</scope>
    <source>
        <strain evidence="5 6">DSM 18390</strain>
    </source>
</reference>
<dbReference type="PATRIC" id="fig|1423786.4.peg.1233"/>
<keyword evidence="2" id="KW-0238">DNA-binding</keyword>
<keyword evidence="1" id="KW-0805">Transcription regulation</keyword>
<evidence type="ECO:0000256" key="2">
    <source>
        <dbReference type="ARBA" id="ARBA00023125"/>
    </source>
</evidence>
<dbReference type="InterPro" id="IPR018060">
    <property type="entry name" value="HTH_AraC"/>
</dbReference>
<dbReference type="Gene3D" id="1.10.10.60">
    <property type="entry name" value="Homeodomain-like"/>
    <property type="match status" value="2"/>
</dbReference>
<evidence type="ECO:0000256" key="1">
    <source>
        <dbReference type="ARBA" id="ARBA00023015"/>
    </source>
</evidence>
<protein>
    <submittedName>
        <fullName evidence="5">Transcriptional regulator</fullName>
    </submittedName>
</protein>
<evidence type="ECO:0000256" key="3">
    <source>
        <dbReference type="ARBA" id="ARBA00023163"/>
    </source>
</evidence>
<evidence type="ECO:0000259" key="4">
    <source>
        <dbReference type="PROSITE" id="PS01124"/>
    </source>
</evidence>
<dbReference type="PANTHER" id="PTHR43280">
    <property type="entry name" value="ARAC-FAMILY TRANSCRIPTIONAL REGULATOR"/>
    <property type="match status" value="1"/>
</dbReference>
<sequence>MNFTSQETHYIRIKRILSLFFQLTKTHLSFIDSTLHLVTSDGLFLDSKKVDTFFYKKSPSLFFPLITNDQFNGMFIASKNNIPVSATSLHQDALQNISTSVLDAYYQKIAILSPLTKEDLEKGGQLLNLLTSGFSARIDPDVHKFKPSIDLDGNEGINNIDIALSYIEQNIDQKLTLVNVSKNSYLSPAYLSRLFKEYFKINFSNYIRTRKIALAQKQLISTDEPIDKISKSIGFARANYFNKVFKETTNLTPLQFRKRYNGAKKVYTIPRELEWNENLSVYAVSHHFFQKQGVILKEQSINGYPCIMSIDGLSSLNNANGWIYLIDGVQPQILPSETYVKDKSVIQWIYVNI</sequence>
<dbReference type="RefSeq" id="WP_056980364.1">
    <property type="nucleotide sequence ID" value="NZ_AZFZ01000024.1"/>
</dbReference>
<dbReference type="GO" id="GO:0003700">
    <property type="term" value="F:DNA-binding transcription factor activity"/>
    <property type="evidence" value="ECO:0007669"/>
    <property type="project" value="InterPro"/>
</dbReference>
<comment type="caution">
    <text evidence="5">The sequence shown here is derived from an EMBL/GenBank/DDBJ whole genome shotgun (WGS) entry which is preliminary data.</text>
</comment>
<dbReference type="GO" id="GO:0043565">
    <property type="term" value="F:sequence-specific DNA binding"/>
    <property type="evidence" value="ECO:0007669"/>
    <property type="project" value="InterPro"/>
</dbReference>
<dbReference type="SMART" id="SM00342">
    <property type="entry name" value="HTH_ARAC"/>
    <property type="match status" value="1"/>
</dbReference>
<evidence type="ECO:0000313" key="5">
    <source>
        <dbReference type="EMBL" id="KRM43936.1"/>
    </source>
</evidence>
<dbReference type="EMBL" id="AZFZ01000024">
    <property type="protein sequence ID" value="KRM43936.1"/>
    <property type="molecule type" value="Genomic_DNA"/>
</dbReference>
<dbReference type="AlphaFoldDB" id="A0A0R1YN64"/>
<proteinExistence type="predicted"/>
<dbReference type="Proteomes" id="UP000051010">
    <property type="component" value="Unassembled WGS sequence"/>
</dbReference>
<dbReference type="PANTHER" id="PTHR43280:SF34">
    <property type="entry name" value="ARAC-FAMILY TRANSCRIPTIONAL REGULATOR"/>
    <property type="match status" value="1"/>
</dbReference>